<dbReference type="EMBL" id="VATY01000005">
    <property type="protein sequence ID" value="TMM53313.1"/>
    <property type="molecule type" value="Genomic_DNA"/>
</dbReference>
<organism evidence="2 3">
    <name type="scientific">Maribacter algarum</name>
    <name type="common">ex Zhang et al. 2020</name>
    <dbReference type="NCBI Taxonomy" id="2578118"/>
    <lineage>
        <taxon>Bacteria</taxon>
        <taxon>Pseudomonadati</taxon>
        <taxon>Bacteroidota</taxon>
        <taxon>Flavobacteriia</taxon>
        <taxon>Flavobacteriales</taxon>
        <taxon>Flavobacteriaceae</taxon>
        <taxon>Maribacter</taxon>
    </lineage>
</organism>
<dbReference type="PANTHER" id="PTHR21666">
    <property type="entry name" value="PEPTIDASE-RELATED"/>
    <property type="match status" value="1"/>
</dbReference>
<feature type="domain" description="M23ase beta-sheet core" evidence="1">
    <location>
        <begin position="93"/>
        <end position="191"/>
    </location>
</feature>
<dbReference type="OrthoDB" id="9801052at2"/>
<sequence length="225" mass="25386">MISSLTELFENLESPIYLLDSLITLDSFCPIDLSVYNNELDNIDITNPDKCQEYIDTVLAKNKAKVGYGGYLEKRNLYSDKSSFSDQTAYRNIHLGVDFWTTAGTKVITPLKGNVHSFKNNNVFGDYGPTIILQHEIRGFRFHTLYGHLSIESIETIQIGQEFEKGSVLATLGTPDINVNYAPHLHFQIIIDMEGMKGDYPGVCSVDKLKFYAQNCPDPNILLNF</sequence>
<dbReference type="AlphaFoldDB" id="A0A5S3PGQ6"/>
<dbReference type="InterPro" id="IPR050570">
    <property type="entry name" value="Cell_wall_metabolism_enzyme"/>
</dbReference>
<dbReference type="PANTHER" id="PTHR21666:SF270">
    <property type="entry name" value="MUREIN HYDROLASE ACTIVATOR ENVC"/>
    <property type="match status" value="1"/>
</dbReference>
<dbReference type="RefSeq" id="WP_138659773.1">
    <property type="nucleotide sequence ID" value="NZ_VATY01000005.1"/>
</dbReference>
<dbReference type="Proteomes" id="UP000310314">
    <property type="component" value="Unassembled WGS sequence"/>
</dbReference>
<evidence type="ECO:0000259" key="1">
    <source>
        <dbReference type="Pfam" id="PF01551"/>
    </source>
</evidence>
<evidence type="ECO:0000313" key="3">
    <source>
        <dbReference type="Proteomes" id="UP000310314"/>
    </source>
</evidence>
<reference evidence="2 3" key="1">
    <citation type="submission" date="2019-05" db="EMBL/GenBank/DDBJ databases">
        <authorList>
            <person name="Zhang J.-Y."/>
            <person name="Feg X."/>
            <person name="Du Z.-J."/>
        </authorList>
    </citation>
    <scope>NUCLEOTIDE SEQUENCE [LARGE SCALE GENOMIC DNA]</scope>
    <source>
        <strain evidence="2 3">RZ26</strain>
    </source>
</reference>
<name>A0A5S3PGQ6_9FLAO</name>
<evidence type="ECO:0000313" key="2">
    <source>
        <dbReference type="EMBL" id="TMM53313.1"/>
    </source>
</evidence>
<dbReference type="GO" id="GO:0004222">
    <property type="term" value="F:metalloendopeptidase activity"/>
    <property type="evidence" value="ECO:0007669"/>
    <property type="project" value="TreeGrafter"/>
</dbReference>
<accession>A0A5S3PGQ6</accession>
<dbReference type="CDD" id="cd12797">
    <property type="entry name" value="M23_peptidase"/>
    <property type="match status" value="1"/>
</dbReference>
<dbReference type="SUPFAM" id="SSF51261">
    <property type="entry name" value="Duplicated hybrid motif"/>
    <property type="match status" value="1"/>
</dbReference>
<dbReference type="InterPro" id="IPR011055">
    <property type="entry name" value="Dup_hybrid_motif"/>
</dbReference>
<dbReference type="InterPro" id="IPR016047">
    <property type="entry name" value="M23ase_b-sheet_dom"/>
</dbReference>
<comment type="caution">
    <text evidence="2">The sequence shown here is derived from an EMBL/GenBank/DDBJ whole genome shotgun (WGS) entry which is preliminary data.</text>
</comment>
<keyword evidence="3" id="KW-1185">Reference proteome</keyword>
<dbReference type="Pfam" id="PF01551">
    <property type="entry name" value="Peptidase_M23"/>
    <property type="match status" value="1"/>
</dbReference>
<dbReference type="Gene3D" id="2.70.70.10">
    <property type="entry name" value="Glucose Permease (Domain IIA)"/>
    <property type="match status" value="1"/>
</dbReference>
<proteinExistence type="predicted"/>
<protein>
    <submittedName>
        <fullName evidence="2">Peptidase M23</fullName>
    </submittedName>
</protein>
<gene>
    <name evidence="2" type="ORF">FEE95_19815</name>
</gene>